<dbReference type="PANTHER" id="PTHR32166">
    <property type="entry name" value="OSJNBA0013A04.12 PROTEIN"/>
    <property type="match status" value="1"/>
</dbReference>
<sequence>MATNGNINPLWKFFHSTGVKQNTSHFITHCRACVHHYEKILEDEADMAANGLILDAATELLAKQARFEAVCKSAGSQCGEKSIFISHILGNTRTKKSPCPHSGEAAINTAKAQQAATKVTVEPSGAKHSRSSSTSTESQFSAPPTKKMRQPSIATHMYPGTEMPFSTAQAAAIQDQALRAVISANLPFHVFENPEVLKLVSMFRSAAPGIVPTAKLVGGRLLNKAADIVHEKTVRIFRGRIDVGICADGWKSATRNAVNGIAGNIDGKSYTLDLIEITGDDKHGIAMAMQFGEIVDRVEVEYSCVVVYFTTDSDGGAKKGRLLLGKERPWLLVPSCWAHQFQLILGDYFKVYPYAAEIAEQATAIIAWINNHGKVRTIFDDTQKRISLGRTGRATILSYLCANLTRWTTHCIAFLRLIQVRLALSSAVVEMRPAIIKAQVGVATAAEGRRLTADAETHCDLIEDPSFWNGLEQVIGDIEPICYGTNINQKDSTRLDQILLTLAGMYLHFSEHPEVEVAAAMQKRLEKRWKDCDQQIFILALVLNPFEGLSRFGDSAGLNHIKLNGMVLRLYRRLQSRPDNPDGPEVRAQKERAVTGAFLHFLAMTGPFASWRDEEADFPSQDPIVVWTAFQSIPAVAELGKFVLILLKVVANQAGVERIFSDLKVKQTHRRARLGLPKLCKMTKVGADIKAEHQMLGLAKTRGKRKVHASTAILLAVPRYSDLLADQEDEDDTERGRLLVNSTEGWRTEMAKWIVAAREAEEAESLEDDDERADGVRAAIWKPTTLLALFGGLDASQRRRTRLPPAEVAAESALMEALADIEENARPDEGAIEIDSDDEFVP</sequence>
<dbReference type="PANTHER" id="PTHR32166:SF24">
    <property type="entry name" value="F16P17.2 PROTEIN"/>
    <property type="match status" value="1"/>
</dbReference>
<name>A0A167W1F1_9AGAM</name>
<dbReference type="Proteomes" id="UP000076532">
    <property type="component" value="Unassembled WGS sequence"/>
</dbReference>
<dbReference type="EMBL" id="KV417830">
    <property type="protein sequence ID" value="KZP05591.1"/>
    <property type="molecule type" value="Genomic_DNA"/>
</dbReference>
<dbReference type="STRING" id="436010.A0A167W1F1"/>
<gene>
    <name evidence="2" type="ORF">FIBSPDRAFT_967154</name>
</gene>
<feature type="compositionally biased region" description="Low complexity" evidence="1">
    <location>
        <begin position="115"/>
        <end position="141"/>
    </location>
</feature>
<feature type="region of interest" description="Disordered" evidence="1">
    <location>
        <begin position="115"/>
        <end position="151"/>
    </location>
</feature>
<keyword evidence="3" id="KW-1185">Reference proteome</keyword>
<dbReference type="AlphaFoldDB" id="A0A167W1F1"/>
<accession>A0A167W1F1</accession>
<evidence type="ECO:0008006" key="4">
    <source>
        <dbReference type="Google" id="ProtNLM"/>
    </source>
</evidence>
<evidence type="ECO:0000313" key="2">
    <source>
        <dbReference type="EMBL" id="KZP05591.1"/>
    </source>
</evidence>
<dbReference type="SUPFAM" id="SSF53098">
    <property type="entry name" value="Ribonuclease H-like"/>
    <property type="match status" value="1"/>
</dbReference>
<reference evidence="2 3" key="1">
    <citation type="journal article" date="2016" name="Mol. Biol. Evol.">
        <title>Comparative Genomics of Early-Diverging Mushroom-Forming Fungi Provides Insights into the Origins of Lignocellulose Decay Capabilities.</title>
        <authorList>
            <person name="Nagy L.G."/>
            <person name="Riley R."/>
            <person name="Tritt A."/>
            <person name="Adam C."/>
            <person name="Daum C."/>
            <person name="Floudas D."/>
            <person name="Sun H."/>
            <person name="Yadav J.S."/>
            <person name="Pangilinan J."/>
            <person name="Larsson K.H."/>
            <person name="Matsuura K."/>
            <person name="Barry K."/>
            <person name="Labutti K."/>
            <person name="Kuo R."/>
            <person name="Ohm R.A."/>
            <person name="Bhattacharya S.S."/>
            <person name="Shirouzu T."/>
            <person name="Yoshinaga Y."/>
            <person name="Martin F.M."/>
            <person name="Grigoriev I.V."/>
            <person name="Hibbett D.S."/>
        </authorList>
    </citation>
    <scope>NUCLEOTIDE SEQUENCE [LARGE SCALE GENOMIC DNA]</scope>
    <source>
        <strain evidence="2 3">CBS 109695</strain>
    </source>
</reference>
<evidence type="ECO:0000256" key="1">
    <source>
        <dbReference type="SAM" id="MobiDB-lite"/>
    </source>
</evidence>
<protein>
    <recommendedName>
        <fullName evidence="4">DUF659 domain-containing protein</fullName>
    </recommendedName>
</protein>
<proteinExistence type="predicted"/>
<organism evidence="2 3">
    <name type="scientific">Athelia psychrophila</name>
    <dbReference type="NCBI Taxonomy" id="1759441"/>
    <lineage>
        <taxon>Eukaryota</taxon>
        <taxon>Fungi</taxon>
        <taxon>Dikarya</taxon>
        <taxon>Basidiomycota</taxon>
        <taxon>Agaricomycotina</taxon>
        <taxon>Agaricomycetes</taxon>
        <taxon>Agaricomycetidae</taxon>
        <taxon>Atheliales</taxon>
        <taxon>Atheliaceae</taxon>
        <taxon>Athelia</taxon>
    </lineage>
</organism>
<evidence type="ECO:0000313" key="3">
    <source>
        <dbReference type="Proteomes" id="UP000076532"/>
    </source>
</evidence>
<dbReference type="OrthoDB" id="3051252at2759"/>
<dbReference type="InterPro" id="IPR012337">
    <property type="entry name" value="RNaseH-like_sf"/>
</dbReference>